<dbReference type="EMBL" id="BOMB01000010">
    <property type="protein sequence ID" value="GID10918.1"/>
    <property type="molecule type" value="Genomic_DNA"/>
</dbReference>
<dbReference type="AlphaFoldDB" id="A0A8J3J7P0"/>
<evidence type="ECO:0000313" key="2">
    <source>
        <dbReference type="Proteomes" id="UP000612808"/>
    </source>
</evidence>
<accession>A0A8J3J7P0</accession>
<protein>
    <submittedName>
        <fullName evidence="1">Uncharacterized protein</fullName>
    </submittedName>
</protein>
<sequence>MLAREDAYRTLAERAVASQRATEDRLDAVSRQLAEVTGQLGETRASVERILTEVD</sequence>
<evidence type="ECO:0000313" key="1">
    <source>
        <dbReference type="EMBL" id="GID10918.1"/>
    </source>
</evidence>
<name>A0A8J3J7P0_9ACTN</name>
<keyword evidence="2" id="KW-1185">Reference proteome</keyword>
<gene>
    <name evidence="1" type="ORF">Aru02nite_18070</name>
</gene>
<reference evidence="1" key="1">
    <citation type="submission" date="2021-01" db="EMBL/GenBank/DDBJ databases">
        <title>Whole genome shotgun sequence of Actinocatenispora rupis NBRC 107355.</title>
        <authorList>
            <person name="Komaki H."/>
            <person name="Tamura T."/>
        </authorList>
    </citation>
    <scope>NUCLEOTIDE SEQUENCE</scope>
    <source>
        <strain evidence="1">NBRC 107355</strain>
    </source>
</reference>
<dbReference type="Proteomes" id="UP000612808">
    <property type="component" value="Unassembled WGS sequence"/>
</dbReference>
<comment type="caution">
    <text evidence="1">The sequence shown here is derived from an EMBL/GenBank/DDBJ whole genome shotgun (WGS) entry which is preliminary data.</text>
</comment>
<proteinExistence type="predicted"/>
<organism evidence="1 2">
    <name type="scientific">Actinocatenispora rupis</name>
    <dbReference type="NCBI Taxonomy" id="519421"/>
    <lineage>
        <taxon>Bacteria</taxon>
        <taxon>Bacillati</taxon>
        <taxon>Actinomycetota</taxon>
        <taxon>Actinomycetes</taxon>
        <taxon>Micromonosporales</taxon>
        <taxon>Micromonosporaceae</taxon>
        <taxon>Actinocatenispora</taxon>
    </lineage>
</organism>